<keyword evidence="7" id="KW-0812">Transmembrane</keyword>
<evidence type="ECO:0000256" key="6">
    <source>
        <dbReference type="SAM" id="MobiDB-lite"/>
    </source>
</evidence>
<name>A0A0M0J6Y9_9EUKA</name>
<evidence type="ECO:0000256" key="4">
    <source>
        <dbReference type="ARBA" id="ARBA00023002"/>
    </source>
</evidence>
<keyword evidence="5" id="KW-0408">Iron</keyword>
<evidence type="ECO:0000256" key="2">
    <source>
        <dbReference type="ARBA" id="ARBA00022723"/>
    </source>
</evidence>
<keyword evidence="3" id="KW-0223">Dioxygenase</keyword>
<dbReference type="InterPro" id="IPR044862">
    <property type="entry name" value="Pro_4_hyd_alph_FE2OG_OXY"/>
</dbReference>
<dbReference type="Pfam" id="PF13640">
    <property type="entry name" value="2OG-FeII_Oxy_3"/>
    <property type="match status" value="1"/>
</dbReference>
<dbReference type="GO" id="GO:0005506">
    <property type="term" value="F:iron ion binding"/>
    <property type="evidence" value="ECO:0007669"/>
    <property type="project" value="InterPro"/>
</dbReference>
<dbReference type="PANTHER" id="PTHR10869:SF235">
    <property type="entry name" value="PROCOLLAGEN-PROLINE 4-DIOXYGENASE"/>
    <property type="match status" value="1"/>
</dbReference>
<keyword evidence="7" id="KW-0472">Membrane</keyword>
<dbReference type="GO" id="GO:0031418">
    <property type="term" value="F:L-ascorbic acid binding"/>
    <property type="evidence" value="ECO:0007669"/>
    <property type="project" value="InterPro"/>
</dbReference>
<dbReference type="SMART" id="SM00702">
    <property type="entry name" value="P4Hc"/>
    <property type="match status" value="1"/>
</dbReference>
<feature type="region of interest" description="Disordered" evidence="6">
    <location>
        <begin position="55"/>
        <end position="78"/>
    </location>
</feature>
<dbReference type="PANTHER" id="PTHR10869">
    <property type="entry name" value="PROLYL 4-HYDROXYLASE ALPHA SUBUNIT"/>
    <property type="match status" value="1"/>
</dbReference>
<organism evidence="9 10">
    <name type="scientific">Chrysochromulina tobinii</name>
    <dbReference type="NCBI Taxonomy" id="1460289"/>
    <lineage>
        <taxon>Eukaryota</taxon>
        <taxon>Haptista</taxon>
        <taxon>Haptophyta</taxon>
        <taxon>Prymnesiophyceae</taxon>
        <taxon>Prymnesiales</taxon>
        <taxon>Chrysochromulinaceae</taxon>
        <taxon>Chrysochromulina</taxon>
    </lineage>
</organism>
<sequence>MPKGNPKKPPGSKKSALPPKLLSSWGFVIFGACGVALAIVMPHLLKYLFPHPEPKPRVDNGATQQQQQQSSPKAVCAEDGPPEHEMCLAWHKAGYCRAQRRGVSFPSAQQVQEQCARTCGLCPNTKGRNPPKPREDRCSRDNTTAAVPEGELNRLFERIKAEYPEYEPTFLSTSPYVLHLKNFISAEEAAAFQSTCKESFERSLAGDQLNPVRTSFQCWCNFGDCFANPLVHRVTRRINNLTNTPYDNGEDLQVVRYEPGQFYRVHHDQNTAVWAPQGPRVLTFFMYLNDVPSGGETAFPQIPSPSGKGHLIVQPRLGHAILWPSVFDERPMEADERTNHEAMPVHEGVKFGANMWIHQFSFKTPSERGCELTYVNTVGRQPQTREHEALVAGRVPTYEETVRAASQSKSLDPDTLARLDAKFKRGGRDQV</sequence>
<evidence type="ECO:0000256" key="5">
    <source>
        <dbReference type="ARBA" id="ARBA00023004"/>
    </source>
</evidence>
<keyword evidence="4" id="KW-0560">Oxidoreductase</keyword>
<feature type="domain" description="Fe2OG dioxygenase" evidence="8">
    <location>
        <begin position="248"/>
        <end position="359"/>
    </location>
</feature>
<dbReference type="EMBL" id="JWZX01003284">
    <property type="protein sequence ID" value="KOO22366.1"/>
    <property type="molecule type" value="Genomic_DNA"/>
</dbReference>
<dbReference type="GO" id="GO:0005783">
    <property type="term" value="C:endoplasmic reticulum"/>
    <property type="evidence" value="ECO:0007669"/>
    <property type="project" value="TreeGrafter"/>
</dbReference>
<dbReference type="OrthoDB" id="420380at2759"/>
<evidence type="ECO:0000256" key="3">
    <source>
        <dbReference type="ARBA" id="ARBA00022964"/>
    </source>
</evidence>
<evidence type="ECO:0000256" key="1">
    <source>
        <dbReference type="ARBA" id="ARBA00001961"/>
    </source>
</evidence>
<evidence type="ECO:0000313" key="9">
    <source>
        <dbReference type="EMBL" id="KOO22366.1"/>
    </source>
</evidence>
<evidence type="ECO:0000259" key="8">
    <source>
        <dbReference type="PROSITE" id="PS51471"/>
    </source>
</evidence>
<dbReference type="AlphaFoldDB" id="A0A0M0J6Y9"/>
<accession>A0A0M0J6Y9</accession>
<keyword evidence="2" id="KW-0479">Metal-binding</keyword>
<proteinExistence type="predicted"/>
<evidence type="ECO:0000313" key="10">
    <source>
        <dbReference type="Proteomes" id="UP000037460"/>
    </source>
</evidence>
<dbReference type="InterPro" id="IPR045054">
    <property type="entry name" value="P4HA-like"/>
</dbReference>
<gene>
    <name evidence="9" type="ORF">Ctob_002108</name>
</gene>
<dbReference type="InterPro" id="IPR005123">
    <property type="entry name" value="Oxoglu/Fe-dep_dioxygenase_dom"/>
</dbReference>
<dbReference type="PROSITE" id="PS51471">
    <property type="entry name" value="FE2OG_OXY"/>
    <property type="match status" value="1"/>
</dbReference>
<keyword evidence="7" id="KW-1133">Transmembrane helix</keyword>
<dbReference type="Gene3D" id="2.60.120.620">
    <property type="entry name" value="q2cbj1_9rhob like domain"/>
    <property type="match status" value="1"/>
</dbReference>
<dbReference type="InterPro" id="IPR006620">
    <property type="entry name" value="Pro_4_hyd_alph"/>
</dbReference>
<reference evidence="10" key="1">
    <citation type="journal article" date="2015" name="PLoS Genet.">
        <title>Genome Sequence and Transcriptome Analyses of Chrysochromulina tobin: Metabolic Tools for Enhanced Algal Fitness in the Prominent Order Prymnesiales (Haptophyceae).</title>
        <authorList>
            <person name="Hovde B.T."/>
            <person name="Deodato C.R."/>
            <person name="Hunsperger H.M."/>
            <person name="Ryken S.A."/>
            <person name="Yost W."/>
            <person name="Jha R.K."/>
            <person name="Patterson J."/>
            <person name="Monnat R.J. Jr."/>
            <person name="Barlow S.B."/>
            <person name="Starkenburg S.R."/>
            <person name="Cattolico R.A."/>
        </authorList>
    </citation>
    <scope>NUCLEOTIDE SEQUENCE</scope>
    <source>
        <strain evidence="10">CCMP291</strain>
    </source>
</reference>
<evidence type="ECO:0000256" key="7">
    <source>
        <dbReference type="SAM" id="Phobius"/>
    </source>
</evidence>
<comment type="caution">
    <text evidence="9">The sequence shown here is derived from an EMBL/GenBank/DDBJ whole genome shotgun (WGS) entry which is preliminary data.</text>
</comment>
<dbReference type="GO" id="GO:0004656">
    <property type="term" value="F:procollagen-proline 4-dioxygenase activity"/>
    <property type="evidence" value="ECO:0007669"/>
    <property type="project" value="TreeGrafter"/>
</dbReference>
<keyword evidence="10" id="KW-1185">Reference proteome</keyword>
<comment type="cofactor">
    <cofactor evidence="1">
        <name>L-ascorbate</name>
        <dbReference type="ChEBI" id="CHEBI:38290"/>
    </cofactor>
</comment>
<feature type="transmembrane region" description="Helical" evidence="7">
    <location>
        <begin position="21"/>
        <end position="45"/>
    </location>
</feature>
<protein>
    <recommendedName>
        <fullName evidence="8">Fe2OG dioxygenase domain-containing protein</fullName>
    </recommendedName>
</protein>
<dbReference type="PROSITE" id="PS51257">
    <property type="entry name" value="PROKAR_LIPOPROTEIN"/>
    <property type="match status" value="1"/>
</dbReference>
<dbReference type="Proteomes" id="UP000037460">
    <property type="component" value="Unassembled WGS sequence"/>
</dbReference>